<dbReference type="GO" id="GO:0043041">
    <property type="term" value="P:amino acid activation for nonribosomal peptide biosynthetic process"/>
    <property type="evidence" value="ECO:0007669"/>
    <property type="project" value="TreeGrafter"/>
</dbReference>
<keyword evidence="2" id="KW-0597">Phosphoprotein</keyword>
<dbReference type="InterPro" id="IPR029058">
    <property type="entry name" value="AB_hydrolase_fold"/>
</dbReference>
<dbReference type="InterPro" id="IPR020802">
    <property type="entry name" value="TesA-like"/>
</dbReference>
<evidence type="ECO:0000313" key="6">
    <source>
        <dbReference type="Proteomes" id="UP000238356"/>
    </source>
</evidence>
<feature type="region of interest" description="Disordered" evidence="3">
    <location>
        <begin position="15"/>
        <end position="38"/>
    </location>
</feature>
<accession>A0A2S6ABY0</accession>
<dbReference type="EMBL" id="PSZD01000003">
    <property type="protein sequence ID" value="PPJ31283.1"/>
    <property type="molecule type" value="Genomic_DNA"/>
</dbReference>
<dbReference type="PANTHER" id="PTHR45527:SF1">
    <property type="entry name" value="FATTY ACID SYNTHASE"/>
    <property type="match status" value="1"/>
</dbReference>
<dbReference type="Proteomes" id="UP000238356">
    <property type="component" value="Unassembled WGS sequence"/>
</dbReference>
<dbReference type="PROSITE" id="PS50075">
    <property type="entry name" value="CARRIER"/>
    <property type="match status" value="1"/>
</dbReference>
<evidence type="ECO:0000256" key="2">
    <source>
        <dbReference type="ARBA" id="ARBA00022553"/>
    </source>
</evidence>
<dbReference type="AlphaFoldDB" id="A0A2S6ABY0"/>
<dbReference type="SUPFAM" id="SSF53474">
    <property type="entry name" value="alpha/beta-Hydrolases"/>
    <property type="match status" value="1"/>
</dbReference>
<evidence type="ECO:0000313" key="5">
    <source>
        <dbReference type="EMBL" id="PPJ31283.1"/>
    </source>
</evidence>
<dbReference type="PANTHER" id="PTHR45527">
    <property type="entry name" value="NONRIBOSOMAL PEPTIDE SYNTHETASE"/>
    <property type="match status" value="1"/>
</dbReference>
<comment type="caution">
    <text evidence="5">The sequence shown here is derived from an EMBL/GenBank/DDBJ whole genome shotgun (WGS) entry which is preliminary data.</text>
</comment>
<dbReference type="GO" id="GO:0031177">
    <property type="term" value="F:phosphopantetheine binding"/>
    <property type="evidence" value="ECO:0007669"/>
    <property type="project" value="TreeGrafter"/>
</dbReference>
<dbReference type="SMART" id="SM00824">
    <property type="entry name" value="PKS_TE"/>
    <property type="match status" value="1"/>
</dbReference>
<reference evidence="5 6" key="1">
    <citation type="submission" date="2018-02" db="EMBL/GenBank/DDBJ databases">
        <title>8 Nocardia nova and 1 Nocardia cyriacigeorgica strain used for evolution to TMP-SMX.</title>
        <authorList>
            <person name="Mehta H."/>
            <person name="Weng J."/>
            <person name="Shamoo Y."/>
        </authorList>
    </citation>
    <scope>NUCLEOTIDE SEQUENCE [LARGE SCALE GENOMIC DNA]</scope>
    <source>
        <strain evidence="5 6">BAA2227</strain>
    </source>
</reference>
<dbReference type="GO" id="GO:0044550">
    <property type="term" value="P:secondary metabolite biosynthetic process"/>
    <property type="evidence" value="ECO:0007669"/>
    <property type="project" value="TreeGrafter"/>
</dbReference>
<dbReference type="InterPro" id="IPR006162">
    <property type="entry name" value="Ppantetheine_attach_site"/>
</dbReference>
<evidence type="ECO:0000259" key="4">
    <source>
        <dbReference type="PROSITE" id="PS50075"/>
    </source>
</evidence>
<dbReference type="FunFam" id="3.30.300.30:FF:000010">
    <property type="entry name" value="Enterobactin synthetase component F"/>
    <property type="match status" value="1"/>
</dbReference>
<evidence type="ECO:0000256" key="3">
    <source>
        <dbReference type="SAM" id="MobiDB-lite"/>
    </source>
</evidence>
<dbReference type="Gene3D" id="3.40.50.1820">
    <property type="entry name" value="alpha/beta hydrolase"/>
    <property type="match status" value="1"/>
</dbReference>
<dbReference type="Pfam" id="PF00975">
    <property type="entry name" value="Thioesterase"/>
    <property type="match status" value="1"/>
</dbReference>
<dbReference type="SUPFAM" id="SSF47336">
    <property type="entry name" value="ACP-like"/>
    <property type="match status" value="1"/>
</dbReference>
<organism evidence="5 6">
    <name type="scientific">Nocardia nova</name>
    <dbReference type="NCBI Taxonomy" id="37330"/>
    <lineage>
        <taxon>Bacteria</taxon>
        <taxon>Bacillati</taxon>
        <taxon>Actinomycetota</taxon>
        <taxon>Actinomycetes</taxon>
        <taxon>Mycobacteriales</taxon>
        <taxon>Nocardiaceae</taxon>
        <taxon>Nocardia</taxon>
    </lineage>
</organism>
<dbReference type="InterPro" id="IPR025110">
    <property type="entry name" value="AMP-bd_C"/>
</dbReference>
<dbReference type="InterPro" id="IPR045851">
    <property type="entry name" value="AMP-bd_C_sf"/>
</dbReference>
<dbReference type="SUPFAM" id="SSF56801">
    <property type="entry name" value="Acetyl-CoA synthetase-like"/>
    <property type="match status" value="1"/>
</dbReference>
<name>A0A2S6ABY0_9NOCA</name>
<gene>
    <name evidence="5" type="ORF">C5F51_06775</name>
</gene>
<sequence>MSSTTGCVPYRSGFAAKSASPDHNSRAATCGHPPRRRAGSWRIRSARPAVGCIAPATSAVWRETGDGLELSYAGRGDAQVQLRGYRIELGEVESALLRHPSVARAAAAVHRHEREVDQLIGYVVAADGQHIDPGEVRAAAAEVLTSYMVPSMVMVLADLPLTVNGKLDRKALPAPDFDTAAQRFVAPRTRTEKIIAEVYEQILGSARVGATDGFFDLGGNSLLATMAVTELRTRGVTLDLPWMFEDATPQALARRADDADGASGLTVLLPLRANGSEPAVFAVHPAGGLAWFYGGLVEHLHPDRPVYGLQDPRVVAGEPAAASVDELAARYVSEIRRVQPAGPYHLLGWSLGGQIAHAMAVRLRRDGARVGIVALLDSAAVAPPQPPAAAGEPAPGQLMADLLGGWRELFDLGDELVVSTHEQAWDVIRGQVIATGLFTAEQTDRVMESFRTAGDISAAHRPDVFDGDLILFTAGQDHPDHDALADTWRPYVGGDIHNVVVDARHLEMSHPRALAVVGPVLERFMEQC</sequence>
<proteinExistence type="predicted"/>
<dbReference type="InterPro" id="IPR001031">
    <property type="entry name" value="Thioesterase"/>
</dbReference>
<dbReference type="Pfam" id="PF00550">
    <property type="entry name" value="PP-binding"/>
    <property type="match status" value="1"/>
</dbReference>
<feature type="domain" description="Carrier" evidence="4">
    <location>
        <begin position="186"/>
        <end position="260"/>
    </location>
</feature>
<dbReference type="PROSITE" id="PS00012">
    <property type="entry name" value="PHOSPHOPANTETHEINE"/>
    <property type="match status" value="1"/>
</dbReference>
<protein>
    <recommendedName>
        <fullName evidence="4">Carrier domain-containing protein</fullName>
    </recommendedName>
</protein>
<evidence type="ECO:0000256" key="1">
    <source>
        <dbReference type="ARBA" id="ARBA00022450"/>
    </source>
</evidence>
<keyword evidence="6" id="KW-1185">Reference proteome</keyword>
<dbReference type="InterPro" id="IPR036736">
    <property type="entry name" value="ACP-like_sf"/>
</dbReference>
<dbReference type="Pfam" id="PF13193">
    <property type="entry name" value="AMP-binding_C"/>
    <property type="match status" value="1"/>
</dbReference>
<dbReference type="GO" id="GO:0005737">
    <property type="term" value="C:cytoplasm"/>
    <property type="evidence" value="ECO:0007669"/>
    <property type="project" value="TreeGrafter"/>
</dbReference>
<dbReference type="Gene3D" id="3.30.300.30">
    <property type="match status" value="1"/>
</dbReference>
<dbReference type="InterPro" id="IPR009081">
    <property type="entry name" value="PP-bd_ACP"/>
</dbReference>
<keyword evidence="1" id="KW-0596">Phosphopantetheine</keyword>